<dbReference type="CDD" id="cd00158">
    <property type="entry name" value="RHOD"/>
    <property type="match status" value="1"/>
</dbReference>
<gene>
    <name evidence="6" type="primary">moeZ</name>
    <name evidence="6" type="ORF">AFE02nite_05170</name>
</gene>
<dbReference type="PANTHER" id="PTHR10953:SF102">
    <property type="entry name" value="ADENYLYLTRANSFERASE AND SULFURTRANSFERASE MOCS3"/>
    <property type="match status" value="1"/>
</dbReference>
<dbReference type="GO" id="GO:0005829">
    <property type="term" value="C:cytosol"/>
    <property type="evidence" value="ECO:0007669"/>
    <property type="project" value="TreeGrafter"/>
</dbReference>
<dbReference type="Pfam" id="PF00581">
    <property type="entry name" value="Rhodanese"/>
    <property type="match status" value="1"/>
</dbReference>
<dbReference type="AlphaFoldDB" id="A0A511YUA7"/>
<dbReference type="InterPro" id="IPR035985">
    <property type="entry name" value="Ubiquitin-activating_enz"/>
</dbReference>
<dbReference type="InterPro" id="IPR036873">
    <property type="entry name" value="Rhodanese-like_dom_sf"/>
</dbReference>
<keyword evidence="2" id="KW-0547">Nucleotide-binding</keyword>
<dbReference type="Gene3D" id="3.40.50.720">
    <property type="entry name" value="NAD(P)-binding Rossmann-like Domain"/>
    <property type="match status" value="1"/>
</dbReference>
<reference evidence="6 7" key="1">
    <citation type="submission" date="2019-07" db="EMBL/GenBank/DDBJ databases">
        <title>Whole genome shotgun sequence of Actinotalea fermentans NBRC 105374.</title>
        <authorList>
            <person name="Hosoyama A."/>
            <person name="Uohara A."/>
            <person name="Ohji S."/>
            <person name="Ichikawa N."/>
        </authorList>
    </citation>
    <scope>NUCLEOTIDE SEQUENCE [LARGE SCALE GENOMIC DNA]</scope>
    <source>
        <strain evidence="6 7">NBRC 105374</strain>
    </source>
</reference>
<evidence type="ECO:0000256" key="3">
    <source>
        <dbReference type="ARBA" id="ARBA00022840"/>
    </source>
</evidence>
<keyword evidence="7" id="KW-1185">Reference proteome</keyword>
<feature type="domain" description="Rhodanese" evidence="5">
    <location>
        <begin position="310"/>
        <end position="398"/>
    </location>
</feature>
<dbReference type="GO" id="GO:0005524">
    <property type="term" value="F:ATP binding"/>
    <property type="evidence" value="ECO:0007669"/>
    <property type="project" value="UniProtKB-KW"/>
</dbReference>
<sequence>MTPQKTVPPLVAPGPPLTAAERARYSRHLLLPQIGDEGQRRLRAARVAVVGAGGLGAPVLQYLAAAGVGRLGIIDDDVVDVTNLQRQVVHGHADVGRPKVDSAADAVRAIDPGVEVVEHRVRLTEANADLLAGYDLVVDGADNFPTRYLVNDACVRLGLPEVWGSVLRFDAQVSVFWGRPPAAWPVAPVQLRDVFPEPPPEGAVPSCAAAGVLGALCGQVGSLMATEAIKLVTGTGRPLLGRLAVLDALAGTWREVPLRAAAIGRTVAGSGDTAVVSGDQPPAPVRPADGAPTPREPGEVTPRELVGLLAADAVTLLDVREPAERAIVTIADDDLPIPLGELPARVGEVPADRPVVVYCRSGARSATAARYLAGVGYDVANLVGGVLAWAGDVDPSLPRY</sequence>
<evidence type="ECO:0000313" key="6">
    <source>
        <dbReference type="EMBL" id="GEN78783.1"/>
    </source>
</evidence>
<dbReference type="InterPro" id="IPR000594">
    <property type="entry name" value="ThiF_NAD_FAD-bd"/>
</dbReference>
<accession>A0A511YUA7</accession>
<proteinExistence type="predicted"/>
<keyword evidence="1 6" id="KW-0808">Transferase</keyword>
<dbReference type="Gene3D" id="3.40.250.10">
    <property type="entry name" value="Rhodanese-like domain"/>
    <property type="match status" value="1"/>
</dbReference>
<dbReference type="FunFam" id="3.40.50.720:FF:000033">
    <property type="entry name" value="Adenylyltransferase and sulfurtransferase MOCS3"/>
    <property type="match status" value="1"/>
</dbReference>
<dbReference type="InterPro" id="IPR045886">
    <property type="entry name" value="ThiF/MoeB/HesA"/>
</dbReference>
<evidence type="ECO:0000313" key="7">
    <source>
        <dbReference type="Proteomes" id="UP000321484"/>
    </source>
</evidence>
<dbReference type="InterPro" id="IPR001763">
    <property type="entry name" value="Rhodanese-like_dom"/>
</dbReference>
<dbReference type="EMBL" id="BJYK01000001">
    <property type="protein sequence ID" value="GEN78783.1"/>
    <property type="molecule type" value="Genomic_DNA"/>
</dbReference>
<dbReference type="Pfam" id="PF00899">
    <property type="entry name" value="ThiF"/>
    <property type="match status" value="1"/>
</dbReference>
<dbReference type="SUPFAM" id="SSF69572">
    <property type="entry name" value="Activating enzymes of the ubiquitin-like proteins"/>
    <property type="match status" value="1"/>
</dbReference>
<dbReference type="GO" id="GO:0004792">
    <property type="term" value="F:thiosulfate-cyanide sulfurtransferase activity"/>
    <property type="evidence" value="ECO:0007669"/>
    <property type="project" value="TreeGrafter"/>
</dbReference>
<dbReference type="GO" id="GO:0008641">
    <property type="term" value="F:ubiquitin-like modifier activating enzyme activity"/>
    <property type="evidence" value="ECO:0007669"/>
    <property type="project" value="InterPro"/>
</dbReference>
<name>A0A511YUA7_9CELL</name>
<dbReference type="Proteomes" id="UP000321484">
    <property type="component" value="Unassembled WGS sequence"/>
</dbReference>
<dbReference type="SMART" id="SM00450">
    <property type="entry name" value="RHOD"/>
    <property type="match status" value="1"/>
</dbReference>
<dbReference type="GO" id="GO:0008146">
    <property type="term" value="F:sulfotransferase activity"/>
    <property type="evidence" value="ECO:0007669"/>
    <property type="project" value="TreeGrafter"/>
</dbReference>
<evidence type="ECO:0000256" key="1">
    <source>
        <dbReference type="ARBA" id="ARBA00022679"/>
    </source>
</evidence>
<evidence type="ECO:0000259" key="5">
    <source>
        <dbReference type="PROSITE" id="PS50206"/>
    </source>
</evidence>
<dbReference type="RefSeq" id="WP_034248833.1">
    <property type="nucleotide sequence ID" value="NZ_BJYK01000001.1"/>
</dbReference>
<keyword evidence="6" id="KW-0548">Nucleotidyltransferase</keyword>
<evidence type="ECO:0000256" key="2">
    <source>
        <dbReference type="ARBA" id="ARBA00022741"/>
    </source>
</evidence>
<feature type="region of interest" description="Disordered" evidence="4">
    <location>
        <begin position="271"/>
        <end position="300"/>
    </location>
</feature>
<organism evidence="6 7">
    <name type="scientific">Actinotalea fermentans</name>
    <dbReference type="NCBI Taxonomy" id="43671"/>
    <lineage>
        <taxon>Bacteria</taxon>
        <taxon>Bacillati</taxon>
        <taxon>Actinomycetota</taxon>
        <taxon>Actinomycetes</taxon>
        <taxon>Micrococcales</taxon>
        <taxon>Cellulomonadaceae</taxon>
        <taxon>Actinotalea</taxon>
    </lineage>
</organism>
<dbReference type="PANTHER" id="PTHR10953">
    <property type="entry name" value="UBIQUITIN-ACTIVATING ENZYME E1"/>
    <property type="match status" value="1"/>
</dbReference>
<comment type="caution">
    <text evidence="6">The sequence shown here is derived from an EMBL/GenBank/DDBJ whole genome shotgun (WGS) entry which is preliminary data.</text>
</comment>
<dbReference type="PROSITE" id="PS50206">
    <property type="entry name" value="RHODANESE_3"/>
    <property type="match status" value="1"/>
</dbReference>
<protein>
    <submittedName>
        <fullName evidence="6">Adenylyltransferase/sulfurtransferase MoeZ</fullName>
    </submittedName>
</protein>
<dbReference type="OrthoDB" id="9804286at2"/>
<keyword evidence="3" id="KW-0067">ATP-binding</keyword>
<evidence type="ECO:0000256" key="4">
    <source>
        <dbReference type="SAM" id="MobiDB-lite"/>
    </source>
</evidence>
<dbReference type="CDD" id="cd00757">
    <property type="entry name" value="ThiF_MoeB_HesA_family"/>
    <property type="match status" value="1"/>
</dbReference>
<dbReference type="GO" id="GO:0016779">
    <property type="term" value="F:nucleotidyltransferase activity"/>
    <property type="evidence" value="ECO:0007669"/>
    <property type="project" value="UniProtKB-KW"/>
</dbReference>